<accession>A0A9N9TYA8</accession>
<dbReference type="AlphaFoldDB" id="A0A9N9TYA8"/>
<dbReference type="OrthoDB" id="2105077at2759"/>
<dbReference type="Pfam" id="PF26080">
    <property type="entry name" value="CUB_animal"/>
    <property type="match status" value="1"/>
</dbReference>
<dbReference type="InterPro" id="IPR058698">
    <property type="entry name" value="CUB_metazoa"/>
</dbReference>
<feature type="signal peptide" evidence="2">
    <location>
        <begin position="1"/>
        <end position="20"/>
    </location>
</feature>
<evidence type="ECO:0000256" key="1">
    <source>
        <dbReference type="SAM" id="MobiDB-lite"/>
    </source>
</evidence>
<evidence type="ECO:0000313" key="5">
    <source>
        <dbReference type="Proteomes" id="UP001153712"/>
    </source>
</evidence>
<reference evidence="4" key="1">
    <citation type="submission" date="2022-01" db="EMBL/GenBank/DDBJ databases">
        <authorList>
            <person name="King R."/>
        </authorList>
    </citation>
    <scope>NUCLEOTIDE SEQUENCE</scope>
</reference>
<feature type="chain" id="PRO_5040216552" description="CUB domain-containing protein" evidence="2">
    <location>
        <begin position="21"/>
        <end position="366"/>
    </location>
</feature>
<dbReference type="PANTHER" id="PTHR33236:SF6">
    <property type="entry name" value="CUB DOMAIN-CONTAINING PROTEIN"/>
    <property type="match status" value="1"/>
</dbReference>
<evidence type="ECO:0000313" key="4">
    <source>
        <dbReference type="EMBL" id="CAG9864677.1"/>
    </source>
</evidence>
<feature type="domain" description="CUB" evidence="3">
    <location>
        <begin position="256"/>
        <end position="358"/>
    </location>
</feature>
<feature type="compositionally biased region" description="Acidic residues" evidence="1">
    <location>
        <begin position="146"/>
        <end position="160"/>
    </location>
</feature>
<evidence type="ECO:0000256" key="2">
    <source>
        <dbReference type="SAM" id="SignalP"/>
    </source>
</evidence>
<evidence type="ECO:0000259" key="3">
    <source>
        <dbReference type="Pfam" id="PF26080"/>
    </source>
</evidence>
<sequence>MEMKQILLLAVLTLPSGRFASPDPEEELASLAERPKHDSRSSAEEQRLVEGEAGVRSPGIPRASCLTIGKLVYYRGVKLIVDVLDEFMKQKINNSLRPKAFGLDYDDLDNIDLSDIDFDDLVQSDFDVDVFDEDSLGNIDGLIFVGDEDEDDDEDVDEDEEQRKMDTKKSNSNVLQNFVMPQFDYNIQIQQQGQMQEQMAMQGQMQGPMQVQMQGQMQGQFPGNYPNDMSQFSFNPGQLNSYGPMNNFKGPDSNSNQSFTLSGNSNNRVPAMVGSTGNSNYCQSDYLIIPMASNVGRPATGLSSSVDRICGGVLAADVTTMPTPVRSNVRPFHMYFHSDGVEAPNDIDNKGFCLNYIQVPCANAFT</sequence>
<name>A0A9N9TYA8_PHYSR</name>
<organism evidence="4 5">
    <name type="scientific">Phyllotreta striolata</name>
    <name type="common">Striped flea beetle</name>
    <name type="synonym">Crioceris striolata</name>
    <dbReference type="NCBI Taxonomy" id="444603"/>
    <lineage>
        <taxon>Eukaryota</taxon>
        <taxon>Metazoa</taxon>
        <taxon>Ecdysozoa</taxon>
        <taxon>Arthropoda</taxon>
        <taxon>Hexapoda</taxon>
        <taxon>Insecta</taxon>
        <taxon>Pterygota</taxon>
        <taxon>Neoptera</taxon>
        <taxon>Endopterygota</taxon>
        <taxon>Coleoptera</taxon>
        <taxon>Polyphaga</taxon>
        <taxon>Cucujiformia</taxon>
        <taxon>Chrysomeloidea</taxon>
        <taxon>Chrysomelidae</taxon>
        <taxon>Galerucinae</taxon>
        <taxon>Alticini</taxon>
        <taxon>Phyllotreta</taxon>
    </lineage>
</organism>
<keyword evidence="5" id="KW-1185">Reference proteome</keyword>
<keyword evidence="2" id="KW-0732">Signal</keyword>
<dbReference type="EMBL" id="OU900101">
    <property type="protein sequence ID" value="CAG9864677.1"/>
    <property type="molecule type" value="Genomic_DNA"/>
</dbReference>
<feature type="region of interest" description="Disordered" evidence="1">
    <location>
        <begin position="145"/>
        <end position="170"/>
    </location>
</feature>
<gene>
    <name evidence="4" type="ORF">PHYEVI_LOCUS10928</name>
</gene>
<proteinExistence type="predicted"/>
<feature type="region of interest" description="Disordered" evidence="1">
    <location>
        <begin position="18"/>
        <end position="54"/>
    </location>
</feature>
<dbReference type="PANTHER" id="PTHR33236">
    <property type="entry name" value="INTRAFLAGELLAR TRANSPORT PROTEIN 122 FAMILY PROTEIN-RELATED"/>
    <property type="match status" value="1"/>
</dbReference>
<protein>
    <recommendedName>
        <fullName evidence="3">CUB domain-containing protein</fullName>
    </recommendedName>
</protein>
<feature type="compositionally biased region" description="Basic and acidic residues" evidence="1">
    <location>
        <begin position="33"/>
        <end position="50"/>
    </location>
</feature>
<dbReference type="Proteomes" id="UP001153712">
    <property type="component" value="Chromosome 8"/>
</dbReference>